<reference evidence="8" key="1">
    <citation type="submission" date="2024-03" db="EMBL/GenBank/DDBJ databases">
        <authorList>
            <consortium name="ELIXIR-Norway"/>
            <consortium name="Elixir Norway"/>
        </authorList>
    </citation>
    <scope>NUCLEOTIDE SEQUENCE</scope>
</reference>
<keyword evidence="2" id="KW-0677">Repeat</keyword>
<dbReference type="Gene3D" id="3.20.20.80">
    <property type="entry name" value="Glycosidases"/>
    <property type="match status" value="1"/>
</dbReference>
<feature type="region of interest" description="Disordered" evidence="6">
    <location>
        <begin position="361"/>
        <end position="390"/>
    </location>
</feature>
<dbReference type="InterPro" id="IPR044846">
    <property type="entry name" value="GH10"/>
</dbReference>
<dbReference type="SUPFAM" id="SSF49785">
    <property type="entry name" value="Galactose-binding domain-like"/>
    <property type="match status" value="4"/>
</dbReference>
<keyword evidence="9" id="KW-1185">Reference proteome</keyword>
<evidence type="ECO:0000256" key="3">
    <source>
        <dbReference type="ARBA" id="ARBA00022801"/>
    </source>
</evidence>
<dbReference type="Gene3D" id="2.60.120.260">
    <property type="entry name" value="Galactose-binding domain-like"/>
    <property type="match status" value="4"/>
</dbReference>
<evidence type="ECO:0000256" key="4">
    <source>
        <dbReference type="ARBA" id="ARBA00023277"/>
    </source>
</evidence>
<gene>
    <name evidence="8" type="ORF">CSSPJE1EN2_LOCUS6203</name>
</gene>
<feature type="domain" description="GH10" evidence="7">
    <location>
        <begin position="756"/>
        <end position="1051"/>
    </location>
</feature>
<comment type="similarity">
    <text evidence="1">Belongs to the glycosyl hydrolase 10 (cellulase F) family.</text>
</comment>
<keyword evidence="5" id="KW-0624">Polysaccharide degradation</keyword>
<evidence type="ECO:0000256" key="1">
    <source>
        <dbReference type="ARBA" id="ARBA00007495"/>
    </source>
</evidence>
<dbReference type="Proteomes" id="UP001497522">
    <property type="component" value="Chromosome 13"/>
</dbReference>
<feature type="compositionally biased region" description="Polar residues" evidence="6">
    <location>
        <begin position="373"/>
        <end position="387"/>
    </location>
</feature>
<dbReference type="InterPro" id="IPR008979">
    <property type="entry name" value="Galactose-bd-like_sf"/>
</dbReference>
<dbReference type="InterPro" id="IPR001000">
    <property type="entry name" value="GH10_dom"/>
</dbReference>
<dbReference type="Pfam" id="PF00331">
    <property type="entry name" value="Glyco_hydro_10"/>
    <property type="match status" value="1"/>
</dbReference>
<dbReference type="PROSITE" id="PS51760">
    <property type="entry name" value="GH10_2"/>
    <property type="match status" value="1"/>
</dbReference>
<accession>A0ABP1AKY9</accession>
<name>A0ABP1AKY9_9BRYO</name>
<evidence type="ECO:0000256" key="5">
    <source>
        <dbReference type="ARBA" id="ARBA00023326"/>
    </source>
</evidence>
<evidence type="ECO:0000256" key="2">
    <source>
        <dbReference type="ARBA" id="ARBA00022737"/>
    </source>
</evidence>
<proteinExistence type="inferred from homology"/>
<dbReference type="PANTHER" id="PTHR31490">
    <property type="entry name" value="GLYCOSYL HYDROLASE"/>
    <property type="match status" value="1"/>
</dbReference>
<evidence type="ECO:0000313" key="9">
    <source>
        <dbReference type="Proteomes" id="UP001497522"/>
    </source>
</evidence>
<dbReference type="SMART" id="SM00633">
    <property type="entry name" value="Glyco_10"/>
    <property type="match status" value="1"/>
</dbReference>
<keyword evidence="3" id="KW-0378">Hydrolase</keyword>
<protein>
    <recommendedName>
        <fullName evidence="7">GH10 domain-containing protein</fullName>
    </recommendedName>
</protein>
<dbReference type="SUPFAM" id="SSF51445">
    <property type="entry name" value="(Trans)glycosidases"/>
    <property type="match status" value="1"/>
</dbReference>
<evidence type="ECO:0000256" key="6">
    <source>
        <dbReference type="SAM" id="MobiDB-lite"/>
    </source>
</evidence>
<evidence type="ECO:0000259" key="7">
    <source>
        <dbReference type="PROSITE" id="PS51760"/>
    </source>
</evidence>
<evidence type="ECO:0000313" key="8">
    <source>
        <dbReference type="EMBL" id="CAK9863208.1"/>
    </source>
</evidence>
<sequence>MRKIRRHLGNPMHIFQELRSRVSGRGKRVMDPPKNLITNPTFIWGSDHGWQPMCCSLSICDQPPLCGPPPSGHQFYCVAHNRTQAWQGIAQDLTGRIKAGLEYTVEACVSIAGPSDYSDVQATLKLENVEGQVNYSALASGRASKNKWTVLKGKLSVSTSPAKVLVYLEGPPEGIDILASYFSIVPLTAERESTSKPVKDEQEDLATNVLLNPTFDNGLQGWSGHCCKIAHSGAHGWKGVYGRCGTSFAIATDRREGWQGIEQEITALVQENVTYDVSAVVRTSGLPRTGTEIIASVRLEIAFSTPKYLTIGRVKASSTEWVRVKGKLHLESGYQRAVFYLEGPPRGMDLLVDSVTIKPINSPDSQRPAAKKQASNYKTQAGSSEGPSSRDILINSSFADGLQNWTAKGCKGSVCQFMENRKVSPYTGNNFVVASERTNLWSGIEQNIFGRIELETMYNVVAFVRINGSEPKADVRATLNIQEADNRDRYVTLGSVEANNEEWKRLQGRLILIKAPKRASVYLEGPSPGTDLLIDSFSITQAPGTVPAGPPIIEDPKFGINIVENSDLLQGLKGWYGQGSAHLSIAKGAPILVPPTAAASLPYPPPRLSGNCIIASNRTQGWEGPTQTITDKIQLFLPYQVSAWVRVKSHHGKTGPQKVNVALGVDGNWVTGGEVEADDHSWKETVGSFRLEKKPDNVIVYAQGPDPGVDIMIAGLQIFAVDRSARFTRLRSQTDKIRRRDVVLQLTGGKKHRLPGNIHVRVQQTRRSFPLGACINRWNLDNSNYVKFFLENFNWAVFENEIKWAWTEPDWGKFNYKDADEMVEFCLQNKIPMRGHCIFWEVESYNQGWLKTLSSQELTEAVQNRVVDLLSRYRGKFLHYDVNNEMLHGSFFHDRLGPDIWAYMFNLARQFDPQATLFVNDYHVEDGEDWKSSPQKYLAQIQGLLKQDASIGGIGVQGHARTPIGAILCDAFDKLSSVNIPIWLTEIDVASSNEHVRGDDLEVILREGFAHPGVEGMMLWGFWEGVVSREHGHLVNYNNQVNAAGQRLIALQEEWTTSLTGHAREDGCFQFRGFLGDYDAFIDMGQGEVPLHFKVLKGDGPLVINLHV</sequence>
<dbReference type="InterPro" id="IPR017853">
    <property type="entry name" value="GH"/>
</dbReference>
<organism evidence="8 9">
    <name type="scientific">Sphagnum jensenii</name>
    <dbReference type="NCBI Taxonomy" id="128206"/>
    <lineage>
        <taxon>Eukaryota</taxon>
        <taxon>Viridiplantae</taxon>
        <taxon>Streptophyta</taxon>
        <taxon>Embryophyta</taxon>
        <taxon>Bryophyta</taxon>
        <taxon>Sphagnophytina</taxon>
        <taxon>Sphagnopsida</taxon>
        <taxon>Sphagnales</taxon>
        <taxon>Sphagnaceae</taxon>
        <taxon>Sphagnum</taxon>
    </lineage>
</organism>
<dbReference type="EMBL" id="OZ023714">
    <property type="protein sequence ID" value="CAK9863208.1"/>
    <property type="molecule type" value="Genomic_DNA"/>
</dbReference>
<dbReference type="InterPro" id="IPR003305">
    <property type="entry name" value="CenC_carb-bd"/>
</dbReference>
<dbReference type="PANTHER" id="PTHR31490:SF1">
    <property type="entry name" value="ENDO-1,4-BETA-XYLANASE 1"/>
    <property type="match status" value="1"/>
</dbReference>
<dbReference type="Pfam" id="PF02018">
    <property type="entry name" value="CBM_4_9"/>
    <property type="match status" value="4"/>
</dbReference>
<keyword evidence="4" id="KW-0119">Carbohydrate metabolism</keyword>